<evidence type="ECO:0000256" key="4">
    <source>
        <dbReference type="ARBA" id="ARBA00022670"/>
    </source>
</evidence>
<dbReference type="PANTHER" id="PTHR11804:SF84">
    <property type="entry name" value="SACCHAROLYSIN"/>
    <property type="match status" value="1"/>
</dbReference>
<dbReference type="InterPro" id="IPR024077">
    <property type="entry name" value="Neurolysin/TOP_dom2"/>
</dbReference>
<dbReference type="Pfam" id="PF01432">
    <property type="entry name" value="Peptidase_M3"/>
    <property type="match status" value="1"/>
</dbReference>
<dbReference type="GO" id="GO:0005758">
    <property type="term" value="C:mitochondrial intermembrane space"/>
    <property type="evidence" value="ECO:0007669"/>
    <property type="project" value="TreeGrafter"/>
</dbReference>
<evidence type="ECO:0000256" key="5">
    <source>
        <dbReference type="ARBA" id="ARBA00022723"/>
    </source>
</evidence>
<dbReference type="eggNOG" id="KOG2089">
    <property type="taxonomic scope" value="Eukaryota"/>
</dbReference>
<dbReference type="SUPFAM" id="SSF55486">
    <property type="entry name" value="Metalloproteases ('zincins'), catalytic domain"/>
    <property type="match status" value="1"/>
</dbReference>
<feature type="domain" description="Peptidase M3A/M3B catalytic" evidence="11">
    <location>
        <begin position="310"/>
        <end position="807"/>
    </location>
</feature>
<keyword evidence="10" id="KW-0812">Transmembrane</keyword>
<dbReference type="InterPro" id="IPR024079">
    <property type="entry name" value="MetalloPept_cat_dom_sf"/>
</dbReference>
<dbReference type="GO" id="GO:0006518">
    <property type="term" value="P:peptide metabolic process"/>
    <property type="evidence" value="ECO:0007669"/>
    <property type="project" value="TreeGrafter"/>
</dbReference>
<keyword evidence="8 9" id="KW-0482">Metalloprotease</keyword>
<evidence type="ECO:0000256" key="6">
    <source>
        <dbReference type="ARBA" id="ARBA00022801"/>
    </source>
</evidence>
<evidence type="ECO:0000259" key="11">
    <source>
        <dbReference type="Pfam" id="PF01432"/>
    </source>
</evidence>
<evidence type="ECO:0000313" key="12">
    <source>
        <dbReference type="EMBL" id="EON68236.1"/>
    </source>
</evidence>
<evidence type="ECO:0000313" key="13">
    <source>
        <dbReference type="Proteomes" id="UP000016924"/>
    </source>
</evidence>
<dbReference type="PANTHER" id="PTHR11804">
    <property type="entry name" value="PROTEASE M3 THIMET OLIGOPEPTIDASE-RELATED"/>
    <property type="match status" value="1"/>
</dbReference>
<dbReference type="CDD" id="cd06455">
    <property type="entry name" value="M3A_TOP"/>
    <property type="match status" value="1"/>
</dbReference>
<gene>
    <name evidence="12" type="ORF">W97_07494</name>
</gene>
<dbReference type="AlphaFoldDB" id="R7Z2U0"/>
<keyword evidence="10" id="KW-1133">Transmembrane helix</keyword>
<evidence type="ECO:0000256" key="10">
    <source>
        <dbReference type="SAM" id="Phobius"/>
    </source>
</evidence>
<dbReference type="Gene3D" id="3.40.390.10">
    <property type="entry name" value="Collagenase (Catalytic Domain)"/>
    <property type="match status" value="1"/>
</dbReference>
<keyword evidence="7 9" id="KW-0862">Zinc</keyword>
<evidence type="ECO:0000256" key="8">
    <source>
        <dbReference type="ARBA" id="ARBA00023049"/>
    </source>
</evidence>
<dbReference type="GO" id="GO:0006508">
    <property type="term" value="P:proteolysis"/>
    <property type="evidence" value="ECO:0007669"/>
    <property type="project" value="UniProtKB-KW"/>
</dbReference>
<dbReference type="InterPro" id="IPR001567">
    <property type="entry name" value="Pept_M3A_M3B_dom"/>
</dbReference>
<comment type="similarity">
    <text evidence="2 9">Belongs to the peptidase M3 family.</text>
</comment>
<dbReference type="GO" id="GO:0046872">
    <property type="term" value="F:metal ion binding"/>
    <property type="evidence" value="ECO:0007669"/>
    <property type="project" value="UniProtKB-UniRule"/>
</dbReference>
<sequence>MTVSTLVLRIRSSFQYPPTLHPSPISSSSILASPRLLKLAFTAAFLFVSITLILASGRISTRLTSLVGHLTPSKLSSATFTSVRPLTTATMAPARYRNPPQAPPKFTATPGSLIEDTKKLIERSRNVQDAVANLTKDSASFDNVLLPMAHDDNEMGIEAHIIGFYQAVSPDKSLRDASTDAEKLLDDFGIESIMREDVFNMVDAASKKDEKLDPESARLLEKNHKAYIRNGLGVPAGPKRDRFKEIKKRLSEIGIQFQKTLNEENGGLWFTLEELDGLPKDILDNLEKGQGENEGKVRLTFKYPDYFPTMKYAKRADVRQKVFLENENKCNSNVPLFREAIVLRDEAARILGYENHAQFRIEDKMAKTPKTVDDFLGDLRERLAPGGVQEISKLLKLKEEDLKNRGQEKEFDNRYYLWDHRFYDRLMLEKDYSLDHEKIAEYFPLGTTIRGMLHIFEELFGLAFVEITGEDRDRISETKKSSDIVWHEDVQLFSVWDDEGEGSGFVGYLYLDLHPREGKYGHAANFNLQPGYINENGKRRYPATALVCNFSKPTPKKPSLLKHDEVVTLFHELGHGIHDLVSRTTYSQFHGTNTVRDFVEAPSQMLENWCWTPSQLKALSHHYSYTSPEYKAAYEESADSKDKPEERIPDELISNLIKAKHVNDALFNLRQLHFGIFDMTVHEPKSHADVEKLDVTETYNRLRKEISKLDGPEVFGDGKNWKWANGEATFGHLIGGYDAGYYGYLSSQVYSADMFYTVFKADPMNATEGRRYRHTVLERGGSQDEMQTLVDFLGRKPSTEAFYKELGLSG</sequence>
<dbReference type="Proteomes" id="UP000016924">
    <property type="component" value="Unassembled WGS sequence"/>
</dbReference>
<evidence type="ECO:0000256" key="1">
    <source>
        <dbReference type="ARBA" id="ARBA00004496"/>
    </source>
</evidence>
<reference evidence="13" key="1">
    <citation type="submission" date="2012-06" db="EMBL/GenBank/DDBJ databases">
        <title>The genome sequence of Coniosporium apollinis CBS 100218.</title>
        <authorList>
            <consortium name="The Broad Institute Genome Sequencing Platform"/>
            <person name="Cuomo C."/>
            <person name="Gorbushina A."/>
            <person name="Noack S."/>
            <person name="Walker B."/>
            <person name="Young S.K."/>
            <person name="Zeng Q."/>
            <person name="Gargeya S."/>
            <person name="Fitzgerald M."/>
            <person name="Haas B."/>
            <person name="Abouelleil A."/>
            <person name="Alvarado L."/>
            <person name="Arachchi H.M."/>
            <person name="Berlin A.M."/>
            <person name="Chapman S.B."/>
            <person name="Goldberg J."/>
            <person name="Griggs A."/>
            <person name="Gujja S."/>
            <person name="Hansen M."/>
            <person name="Howarth C."/>
            <person name="Imamovic A."/>
            <person name="Larimer J."/>
            <person name="McCowan C."/>
            <person name="Montmayeur A."/>
            <person name="Murphy C."/>
            <person name="Neiman D."/>
            <person name="Pearson M."/>
            <person name="Priest M."/>
            <person name="Roberts A."/>
            <person name="Saif S."/>
            <person name="Shea T."/>
            <person name="Sisk P."/>
            <person name="Sykes S."/>
            <person name="Wortman J."/>
            <person name="Nusbaum C."/>
            <person name="Birren B."/>
        </authorList>
    </citation>
    <scope>NUCLEOTIDE SEQUENCE [LARGE SCALE GENOMIC DNA]</scope>
    <source>
        <strain evidence="13">CBS 100218</strain>
    </source>
</reference>
<dbReference type="InterPro" id="IPR024080">
    <property type="entry name" value="Neurolysin/TOP_N"/>
</dbReference>
<dbReference type="RefSeq" id="XP_007783553.1">
    <property type="nucleotide sequence ID" value="XM_007785363.1"/>
</dbReference>
<dbReference type="FunFam" id="3.40.390.10:FF:000006">
    <property type="entry name" value="Thimet oligopeptidase 1"/>
    <property type="match status" value="1"/>
</dbReference>
<dbReference type="FunFam" id="1.20.1050.40:FF:000001">
    <property type="entry name" value="Thimet oligopeptidase 1"/>
    <property type="match status" value="1"/>
</dbReference>
<dbReference type="Gene3D" id="1.10.1370.10">
    <property type="entry name" value="Neurolysin, domain 3"/>
    <property type="match status" value="1"/>
</dbReference>
<dbReference type="EMBL" id="JH767594">
    <property type="protein sequence ID" value="EON68236.1"/>
    <property type="molecule type" value="Genomic_DNA"/>
</dbReference>
<comment type="subcellular location">
    <subcellularLocation>
        <location evidence="1">Cytoplasm</location>
    </subcellularLocation>
</comment>
<keyword evidence="6 9" id="KW-0378">Hydrolase</keyword>
<dbReference type="Gene3D" id="1.20.1050.40">
    <property type="entry name" value="Endopeptidase. Chain P, domain 1"/>
    <property type="match status" value="1"/>
</dbReference>
<dbReference type="OMA" id="KNFQSAM"/>
<dbReference type="GO" id="GO:0004222">
    <property type="term" value="F:metalloendopeptidase activity"/>
    <property type="evidence" value="ECO:0007669"/>
    <property type="project" value="InterPro"/>
</dbReference>
<dbReference type="MEROPS" id="M03.009"/>
<evidence type="ECO:0000256" key="7">
    <source>
        <dbReference type="ARBA" id="ARBA00022833"/>
    </source>
</evidence>
<dbReference type="OrthoDB" id="534666at2759"/>
<dbReference type="InterPro" id="IPR045090">
    <property type="entry name" value="Pept_M3A_M3B"/>
</dbReference>
<keyword evidence="10" id="KW-0472">Membrane</keyword>
<dbReference type="GeneID" id="19904805"/>
<evidence type="ECO:0000256" key="3">
    <source>
        <dbReference type="ARBA" id="ARBA00022490"/>
    </source>
</evidence>
<dbReference type="STRING" id="1168221.R7Z2U0"/>
<keyword evidence="3" id="KW-0963">Cytoplasm</keyword>
<organism evidence="12 13">
    <name type="scientific">Coniosporium apollinis (strain CBS 100218)</name>
    <name type="common">Rock-inhabiting black yeast</name>
    <dbReference type="NCBI Taxonomy" id="1168221"/>
    <lineage>
        <taxon>Eukaryota</taxon>
        <taxon>Fungi</taxon>
        <taxon>Dikarya</taxon>
        <taxon>Ascomycota</taxon>
        <taxon>Pezizomycotina</taxon>
        <taxon>Dothideomycetes</taxon>
        <taxon>Dothideomycetes incertae sedis</taxon>
        <taxon>Coniosporium</taxon>
    </lineage>
</organism>
<evidence type="ECO:0000256" key="9">
    <source>
        <dbReference type="RuleBase" id="RU003435"/>
    </source>
</evidence>
<protein>
    <submittedName>
        <fullName evidence="12">Thimet oligopeptidase</fullName>
    </submittedName>
</protein>
<dbReference type="HOGENOM" id="CLU_001805_1_1_1"/>
<feature type="transmembrane region" description="Helical" evidence="10">
    <location>
        <begin position="36"/>
        <end position="55"/>
    </location>
</feature>
<accession>R7Z2U0</accession>
<keyword evidence="5 9" id="KW-0479">Metal-binding</keyword>
<keyword evidence="13" id="KW-1185">Reference proteome</keyword>
<comment type="cofactor">
    <cofactor evidence="9">
        <name>Zn(2+)</name>
        <dbReference type="ChEBI" id="CHEBI:29105"/>
    </cofactor>
    <text evidence="9">Binds 1 zinc ion.</text>
</comment>
<proteinExistence type="inferred from homology"/>
<evidence type="ECO:0000256" key="2">
    <source>
        <dbReference type="ARBA" id="ARBA00006040"/>
    </source>
</evidence>
<keyword evidence="4 9" id="KW-0645">Protease</keyword>
<name>R7Z2U0_CONA1</name>